<dbReference type="SUPFAM" id="SSF47384">
    <property type="entry name" value="Homodimeric domain of signal transducing histidine kinase"/>
    <property type="match status" value="1"/>
</dbReference>
<dbReference type="InterPro" id="IPR036890">
    <property type="entry name" value="HATPase_C_sf"/>
</dbReference>
<evidence type="ECO:0000256" key="8">
    <source>
        <dbReference type="ARBA" id="ARBA00022777"/>
    </source>
</evidence>
<dbReference type="Gene3D" id="1.10.287.560">
    <property type="entry name" value="Histidine kinase CheA-like, homodimeric domain"/>
    <property type="match status" value="1"/>
</dbReference>
<comment type="caution">
    <text evidence="16">The sequence shown here is derived from an EMBL/GenBank/DDBJ whole genome shotgun (WGS) entry which is preliminary data.</text>
</comment>
<keyword evidence="10" id="KW-0902">Two-component regulatory system</keyword>
<dbReference type="SMART" id="SM01231">
    <property type="entry name" value="H-kinase_dim"/>
    <property type="match status" value="1"/>
</dbReference>
<accession>A0A167FMW2</accession>
<feature type="compositionally biased region" description="Polar residues" evidence="12">
    <location>
        <begin position="304"/>
        <end position="314"/>
    </location>
</feature>
<sequence length="695" mass="76427">MDMNQYLSMFIDESNDHLQSLNEKMLELEGNSTDLSIVQVIFRSAHTLKGMAATMGYEDLASLTHQMENVLDLVRNEKLAMQDFIFDTLFKSLDSLESMVEDITNGGTGKADVSDIVVSLQAIVRGDTPSVQGNDSTAVVKDSTSVSNQSIQLDEFQFSVLDQSITEGHRVLFLEVSIREDCQLKAVRAYMVFDLLERYGEVIKSHPSVQDIEQDNFDRSFSLYYITQKSAEEMEGMILNLSEIDKVSAVGLDQESLKLMSGINEATNEVAATIDFKVTSEVQNNVAQANQTSGAPATAKIRANDSSKSSGTPSRTIRVDIERLDVLMNLFSELLIDRVRLEQLASDSHNPDLTETVEHLSRVSSDLQNIVLKLRMVPVDTVFNRFPRMVRDLAKSLDKKIDLIITGSETELDRTVIDEIGDPLVHLLRNAVDHGIESVAERIAAGKPETGTVNLRAFHSGNHVFIEIEEDGKGIYRENVLKTAIKKGVVTEEQGAAMTDEEVHQLLFAAGFSTAEVISDVSGRGVGLDVVKAKITSLGGHVSIISTPGKGTNFSVQLPLTLSIISAMLVQLGSEKYAVPLTSIVETAIIKNNQIRTIHGNKMIEFRGSYIPLIALSKIFKVPDFDEDLEEETEIIVIRKGERMAALTIEEFIGQNEIVLKSLGKYLPQVEGISGATILGDGQVALILDPSAFIK</sequence>
<dbReference type="SUPFAM" id="SSF55874">
    <property type="entry name" value="ATPase domain of HSP90 chaperone/DNA topoisomerase II/histidine kinase"/>
    <property type="match status" value="1"/>
</dbReference>
<evidence type="ECO:0000259" key="13">
    <source>
        <dbReference type="PROSITE" id="PS50109"/>
    </source>
</evidence>
<reference evidence="16 17" key="1">
    <citation type="submission" date="2016-02" db="EMBL/GenBank/DDBJ databases">
        <title>Paenibacillus sp. LPB0068, isolated from Crassostrea gigas.</title>
        <authorList>
            <person name="Shin S.-K."/>
            <person name="Yi H."/>
        </authorList>
    </citation>
    <scope>NUCLEOTIDE SEQUENCE [LARGE SCALE GENOMIC DNA]</scope>
    <source>
        <strain evidence="16 17">LPB0068</strain>
    </source>
</reference>
<dbReference type="GO" id="GO:0005737">
    <property type="term" value="C:cytoplasm"/>
    <property type="evidence" value="ECO:0007669"/>
    <property type="project" value="InterPro"/>
</dbReference>
<dbReference type="InterPro" id="IPR010808">
    <property type="entry name" value="CheA_P2-bd"/>
</dbReference>
<gene>
    <name evidence="16" type="ORF">PNBC_04800</name>
</gene>
<evidence type="ECO:0000256" key="7">
    <source>
        <dbReference type="ARBA" id="ARBA00022741"/>
    </source>
</evidence>
<dbReference type="Gene3D" id="3.30.565.10">
    <property type="entry name" value="Histidine kinase-like ATPase, C-terminal domain"/>
    <property type="match status" value="1"/>
</dbReference>
<evidence type="ECO:0000313" key="16">
    <source>
        <dbReference type="EMBL" id="OAB76723.1"/>
    </source>
</evidence>
<keyword evidence="5 11" id="KW-0597">Phosphoprotein</keyword>
<dbReference type="InterPro" id="IPR035891">
    <property type="entry name" value="CheY-binding_CheA"/>
</dbReference>
<dbReference type="Pfam" id="PF01584">
    <property type="entry name" value="CheW"/>
    <property type="match status" value="1"/>
</dbReference>
<evidence type="ECO:0000259" key="15">
    <source>
        <dbReference type="PROSITE" id="PS50894"/>
    </source>
</evidence>
<dbReference type="CDD" id="cd16916">
    <property type="entry name" value="HATPase_CheA-like"/>
    <property type="match status" value="1"/>
</dbReference>
<dbReference type="InterPro" id="IPR003594">
    <property type="entry name" value="HATPase_dom"/>
</dbReference>
<dbReference type="PROSITE" id="PS50109">
    <property type="entry name" value="HIS_KIN"/>
    <property type="match status" value="1"/>
</dbReference>
<dbReference type="FunFam" id="3.30.565.10:FF:000016">
    <property type="entry name" value="Chemotaxis protein CheA, putative"/>
    <property type="match status" value="1"/>
</dbReference>
<dbReference type="InterPro" id="IPR004105">
    <property type="entry name" value="CheA-like_dim"/>
</dbReference>
<dbReference type="SUPFAM" id="SSF50341">
    <property type="entry name" value="CheW-like"/>
    <property type="match status" value="1"/>
</dbReference>
<dbReference type="SUPFAM" id="SSF47226">
    <property type="entry name" value="Histidine-containing phosphotransfer domain, HPT domain"/>
    <property type="match status" value="1"/>
</dbReference>
<dbReference type="Pfam" id="PF07194">
    <property type="entry name" value="P2"/>
    <property type="match status" value="1"/>
</dbReference>
<dbReference type="EC" id="2.7.13.3" evidence="2"/>
<dbReference type="PANTHER" id="PTHR43395:SF1">
    <property type="entry name" value="CHEMOTAXIS PROTEIN CHEA"/>
    <property type="match status" value="1"/>
</dbReference>
<feature type="domain" description="Histidine kinase" evidence="13">
    <location>
        <begin position="312"/>
        <end position="562"/>
    </location>
</feature>
<dbReference type="RefSeq" id="WP_068655700.1">
    <property type="nucleotide sequence ID" value="NZ_CP017770.1"/>
</dbReference>
<dbReference type="KEGG" id="pcx:LPB68_19940"/>
<dbReference type="InterPro" id="IPR036061">
    <property type="entry name" value="CheW-like_dom_sf"/>
</dbReference>
<dbReference type="EMBL" id="LSFN01000005">
    <property type="protein sequence ID" value="OAB76723.1"/>
    <property type="molecule type" value="Genomic_DNA"/>
</dbReference>
<dbReference type="SMART" id="SM00073">
    <property type="entry name" value="HPT"/>
    <property type="match status" value="1"/>
</dbReference>
<evidence type="ECO:0000256" key="1">
    <source>
        <dbReference type="ARBA" id="ARBA00000085"/>
    </source>
</evidence>
<dbReference type="SMART" id="SM00260">
    <property type="entry name" value="CheW"/>
    <property type="match status" value="1"/>
</dbReference>
<evidence type="ECO:0000256" key="12">
    <source>
        <dbReference type="SAM" id="MobiDB-lite"/>
    </source>
</evidence>
<evidence type="ECO:0000256" key="10">
    <source>
        <dbReference type="ARBA" id="ARBA00023012"/>
    </source>
</evidence>
<keyword evidence="9" id="KW-0067">ATP-binding</keyword>
<dbReference type="InterPro" id="IPR004358">
    <property type="entry name" value="Sig_transdc_His_kin-like_C"/>
</dbReference>
<proteinExistence type="predicted"/>
<dbReference type="InterPro" id="IPR005467">
    <property type="entry name" value="His_kinase_dom"/>
</dbReference>
<dbReference type="OrthoDB" id="9803176at2"/>
<dbReference type="Gene3D" id="1.20.120.160">
    <property type="entry name" value="HPT domain"/>
    <property type="match status" value="1"/>
</dbReference>
<keyword evidence="6" id="KW-0808">Transferase</keyword>
<name>A0A167FMW2_9BACL</name>
<dbReference type="InterPro" id="IPR036641">
    <property type="entry name" value="HPT_dom_sf"/>
</dbReference>
<dbReference type="STRING" id="1763538.LPB68_19940"/>
<dbReference type="Pfam" id="PF02518">
    <property type="entry name" value="HATPase_c"/>
    <property type="match status" value="1"/>
</dbReference>
<dbReference type="SMART" id="SM00387">
    <property type="entry name" value="HATPase_c"/>
    <property type="match status" value="1"/>
</dbReference>
<dbReference type="Gene3D" id="3.30.70.1110">
    <property type="entry name" value="Histidine kinase CheA-like, P2 response regulator-binding domain"/>
    <property type="match status" value="1"/>
</dbReference>
<keyword evidence="7" id="KW-0547">Nucleotide-binding</keyword>
<keyword evidence="17" id="KW-1185">Reference proteome</keyword>
<evidence type="ECO:0000256" key="11">
    <source>
        <dbReference type="PROSITE-ProRule" id="PRU00110"/>
    </source>
</evidence>
<dbReference type="InterPro" id="IPR002545">
    <property type="entry name" value="CheW-lke_dom"/>
</dbReference>
<dbReference type="SUPFAM" id="SSF55052">
    <property type="entry name" value="CheY-binding domain of CheA"/>
    <property type="match status" value="1"/>
</dbReference>
<dbReference type="PANTHER" id="PTHR43395">
    <property type="entry name" value="SENSOR HISTIDINE KINASE CHEA"/>
    <property type="match status" value="1"/>
</dbReference>
<dbReference type="PROSITE" id="PS50851">
    <property type="entry name" value="CHEW"/>
    <property type="match status" value="1"/>
</dbReference>
<protein>
    <recommendedName>
        <fullName evidence="3">Chemotaxis protein CheA</fullName>
        <ecNumber evidence="2">2.7.13.3</ecNumber>
    </recommendedName>
</protein>
<organism evidence="16 17">
    <name type="scientific">Paenibacillus crassostreae</name>
    <dbReference type="NCBI Taxonomy" id="1763538"/>
    <lineage>
        <taxon>Bacteria</taxon>
        <taxon>Bacillati</taxon>
        <taxon>Bacillota</taxon>
        <taxon>Bacilli</taxon>
        <taxon>Bacillales</taxon>
        <taxon>Paenibacillaceae</taxon>
        <taxon>Paenibacillus</taxon>
    </lineage>
</organism>
<dbReference type="GO" id="GO:0006935">
    <property type="term" value="P:chemotaxis"/>
    <property type="evidence" value="ECO:0007669"/>
    <property type="project" value="UniProtKB-KW"/>
</dbReference>
<dbReference type="PROSITE" id="PS50894">
    <property type="entry name" value="HPT"/>
    <property type="match status" value="1"/>
</dbReference>
<evidence type="ECO:0000256" key="6">
    <source>
        <dbReference type="ARBA" id="ARBA00022679"/>
    </source>
</evidence>
<dbReference type="GO" id="GO:0000155">
    <property type="term" value="F:phosphorelay sensor kinase activity"/>
    <property type="evidence" value="ECO:0007669"/>
    <property type="project" value="InterPro"/>
</dbReference>
<dbReference type="Proteomes" id="UP000077134">
    <property type="component" value="Unassembled WGS sequence"/>
</dbReference>
<feature type="modified residue" description="Phosphohistidine" evidence="11">
    <location>
        <position position="46"/>
    </location>
</feature>
<evidence type="ECO:0000259" key="14">
    <source>
        <dbReference type="PROSITE" id="PS50851"/>
    </source>
</evidence>
<dbReference type="InterPro" id="IPR051315">
    <property type="entry name" value="Bact_Chemotaxis_CheA"/>
</dbReference>
<evidence type="ECO:0000256" key="3">
    <source>
        <dbReference type="ARBA" id="ARBA00021495"/>
    </source>
</evidence>
<dbReference type="AlphaFoldDB" id="A0A167FMW2"/>
<evidence type="ECO:0000313" key="17">
    <source>
        <dbReference type="Proteomes" id="UP000077134"/>
    </source>
</evidence>
<evidence type="ECO:0000256" key="9">
    <source>
        <dbReference type="ARBA" id="ARBA00022840"/>
    </source>
</evidence>
<dbReference type="InterPro" id="IPR008207">
    <property type="entry name" value="Sig_transdc_His_kin_Hpt_dom"/>
</dbReference>
<feature type="domain" description="HPt" evidence="15">
    <location>
        <begin position="1"/>
        <end position="103"/>
    </location>
</feature>
<keyword evidence="8" id="KW-0418">Kinase</keyword>
<dbReference type="InterPro" id="IPR037006">
    <property type="entry name" value="CheA-like_homodim_sf"/>
</dbReference>
<dbReference type="CDD" id="cd00731">
    <property type="entry name" value="CheA_reg"/>
    <property type="match status" value="1"/>
</dbReference>
<dbReference type="GO" id="GO:0005524">
    <property type="term" value="F:ATP binding"/>
    <property type="evidence" value="ECO:0007669"/>
    <property type="project" value="UniProtKB-KW"/>
</dbReference>
<dbReference type="InterPro" id="IPR037052">
    <property type="entry name" value="CheA-like_P2_sf"/>
</dbReference>
<dbReference type="Gene3D" id="2.30.30.40">
    <property type="entry name" value="SH3 Domains"/>
    <property type="match status" value="1"/>
</dbReference>
<evidence type="ECO:0000256" key="2">
    <source>
        <dbReference type="ARBA" id="ARBA00012438"/>
    </source>
</evidence>
<feature type="region of interest" description="Disordered" evidence="12">
    <location>
        <begin position="290"/>
        <end position="314"/>
    </location>
</feature>
<dbReference type="InterPro" id="IPR036097">
    <property type="entry name" value="HisK_dim/P_sf"/>
</dbReference>
<dbReference type="Pfam" id="PF01627">
    <property type="entry name" value="Hpt"/>
    <property type="match status" value="1"/>
</dbReference>
<dbReference type="PRINTS" id="PR00344">
    <property type="entry name" value="BCTRLSENSOR"/>
</dbReference>
<evidence type="ECO:0000256" key="4">
    <source>
        <dbReference type="ARBA" id="ARBA00022500"/>
    </source>
</evidence>
<comment type="catalytic activity">
    <reaction evidence="1">
        <text>ATP + protein L-histidine = ADP + protein N-phospho-L-histidine.</text>
        <dbReference type="EC" id="2.7.13.3"/>
    </reaction>
</comment>
<feature type="domain" description="CheW-like" evidence="14">
    <location>
        <begin position="564"/>
        <end position="695"/>
    </location>
</feature>
<evidence type="ECO:0000256" key="5">
    <source>
        <dbReference type="ARBA" id="ARBA00022553"/>
    </source>
</evidence>
<dbReference type="Pfam" id="PF02895">
    <property type="entry name" value="H-kinase_dim"/>
    <property type="match status" value="1"/>
</dbReference>
<dbReference type="CDD" id="cd00088">
    <property type="entry name" value="HPT"/>
    <property type="match status" value="1"/>
</dbReference>
<keyword evidence="4" id="KW-0145">Chemotaxis</keyword>